<evidence type="ECO:0000256" key="1">
    <source>
        <dbReference type="SAM" id="MobiDB-lite"/>
    </source>
</evidence>
<keyword evidence="3" id="KW-1185">Reference proteome</keyword>
<comment type="caution">
    <text evidence="2">The sequence shown here is derived from an EMBL/GenBank/DDBJ whole genome shotgun (WGS) entry which is preliminary data.</text>
</comment>
<organism evidence="2 3">
    <name type="scientific">Salinomyces thailandicus</name>
    <dbReference type="NCBI Taxonomy" id="706561"/>
    <lineage>
        <taxon>Eukaryota</taxon>
        <taxon>Fungi</taxon>
        <taxon>Dikarya</taxon>
        <taxon>Ascomycota</taxon>
        <taxon>Pezizomycotina</taxon>
        <taxon>Dothideomycetes</taxon>
        <taxon>Dothideomycetidae</taxon>
        <taxon>Mycosphaerellales</taxon>
        <taxon>Teratosphaeriaceae</taxon>
        <taxon>Salinomyces</taxon>
    </lineage>
</organism>
<name>A0A4U0TQM4_9PEZI</name>
<accession>A0A4U0TQM4</accession>
<protein>
    <submittedName>
        <fullName evidence="2">Uncharacterized protein</fullName>
    </submittedName>
</protein>
<dbReference type="AlphaFoldDB" id="A0A4U0TQM4"/>
<proteinExistence type="predicted"/>
<evidence type="ECO:0000313" key="2">
    <source>
        <dbReference type="EMBL" id="TKA24055.1"/>
    </source>
</evidence>
<sequence length="291" mass="33412">MASPSNTQATFLGLPRELRDEITAYLTRHHQTRTPPPSPPFAGKRHQGPHSLYYPLDHSTPTRWPNLALVNHQLWHELTQNDAHTTPNHHKPLTAELDLMAKGYCFYPTWTSLPGTLRRGREPVNLTVNLRIFSTEAFRPNDGWPRQPGAGFRSLLALLNNFLLYGPAFQPLVVEGDGAAQRRGEENLDRGYYCVNVLTVSTTFHDLYTPDTWPATSQEIRKRLREVALSGLPDPWVQKVRVVVGFESRGGRAVRVKEEWPIAERVDERRREEWRRAGFCFEPLDQREMTS</sequence>
<gene>
    <name evidence="2" type="ORF">B0A50_06946</name>
</gene>
<dbReference type="Proteomes" id="UP000308549">
    <property type="component" value="Unassembled WGS sequence"/>
</dbReference>
<evidence type="ECO:0000313" key="3">
    <source>
        <dbReference type="Proteomes" id="UP000308549"/>
    </source>
</evidence>
<dbReference type="EMBL" id="NAJL01000048">
    <property type="protein sequence ID" value="TKA24055.1"/>
    <property type="molecule type" value="Genomic_DNA"/>
</dbReference>
<reference evidence="2 3" key="1">
    <citation type="submission" date="2017-03" db="EMBL/GenBank/DDBJ databases">
        <title>Genomes of endolithic fungi from Antarctica.</title>
        <authorList>
            <person name="Coleine C."/>
            <person name="Masonjones S."/>
            <person name="Stajich J.E."/>
        </authorList>
    </citation>
    <scope>NUCLEOTIDE SEQUENCE [LARGE SCALE GENOMIC DNA]</scope>
    <source>
        <strain evidence="2 3">CCFEE 6315</strain>
    </source>
</reference>
<dbReference type="OrthoDB" id="2823490at2759"/>
<feature type="region of interest" description="Disordered" evidence="1">
    <location>
        <begin position="29"/>
        <end position="48"/>
    </location>
</feature>